<evidence type="ECO:0000313" key="1">
    <source>
        <dbReference type="EMBL" id="KAJ8673359.1"/>
    </source>
</evidence>
<gene>
    <name evidence="1" type="ORF">QAD02_004621</name>
</gene>
<dbReference type="EMBL" id="CM056743">
    <property type="protein sequence ID" value="KAJ8673359.1"/>
    <property type="molecule type" value="Genomic_DNA"/>
</dbReference>
<accession>A0ACC2NQ28</accession>
<name>A0ACC2NQ28_9HYME</name>
<reference evidence="1" key="1">
    <citation type="submission" date="2023-04" db="EMBL/GenBank/DDBJ databases">
        <title>A chromosome-level genome assembly of the parasitoid wasp Eretmocerus hayati.</title>
        <authorList>
            <person name="Zhong Y."/>
            <person name="Liu S."/>
            <person name="Liu Y."/>
        </authorList>
    </citation>
    <scope>NUCLEOTIDE SEQUENCE</scope>
    <source>
        <strain evidence="1">ZJU_SS_LIU_2023</strain>
    </source>
</reference>
<sequence>MLLQLCTLCKQAVERPMINIRRHLVKYSKASADYFSDDEYEDYLKEDVSKETEGFIPKPKRPCIIKCRRSKFDFYQGDTFPKFEAIPLVSRGWQHRLSKGDYFTIYPTESSPQEELVSSLTFEDIKLNPKILESLEDMGIKHPTPIQKLGIPSIMDRKNVILTAETGCGKTLAFLLPVLQQILQWKSLKHRGVNKPVALILTPSTELTTQISNVAKKLTKGLDINIVTHTGGKTRKIIYNPPITEVDLVISTVGVMNTLVGNCIYNLDEVRHVVLDEADTLFDITFKKALCNLLRKIKIGNSMDVEVYPSAAQLTLNSATIPEKVEETLQEIVDTSSLLRISTGYEHSIRVPQRFMRVIGPDKPAELLKFVKPKVKSKIPIIIFSNTAATCDYTNIFLKKFNINSVNLHGKMSLDYRRKKYFDFKNGICNVLTTTDAGARGLDTIYAKDVINYDFPLVSAEYIHRCGRIGRIGSPKDCRVINFIQRPLEVVMTCKIEFAIRKGKPIPMIDLIHSNEDVEGEFIRPDLTEQMSDPTEKDDDSFAKSGDED</sequence>
<comment type="caution">
    <text evidence="1">The sequence shown here is derived from an EMBL/GenBank/DDBJ whole genome shotgun (WGS) entry which is preliminary data.</text>
</comment>
<evidence type="ECO:0000313" key="2">
    <source>
        <dbReference type="Proteomes" id="UP001239111"/>
    </source>
</evidence>
<proteinExistence type="predicted"/>
<keyword evidence="2" id="KW-1185">Reference proteome</keyword>
<protein>
    <submittedName>
        <fullName evidence="1">Uncharacterized protein</fullName>
    </submittedName>
</protein>
<dbReference type="Proteomes" id="UP001239111">
    <property type="component" value="Chromosome 3"/>
</dbReference>
<organism evidence="1 2">
    <name type="scientific">Eretmocerus hayati</name>
    <dbReference type="NCBI Taxonomy" id="131215"/>
    <lineage>
        <taxon>Eukaryota</taxon>
        <taxon>Metazoa</taxon>
        <taxon>Ecdysozoa</taxon>
        <taxon>Arthropoda</taxon>
        <taxon>Hexapoda</taxon>
        <taxon>Insecta</taxon>
        <taxon>Pterygota</taxon>
        <taxon>Neoptera</taxon>
        <taxon>Endopterygota</taxon>
        <taxon>Hymenoptera</taxon>
        <taxon>Apocrita</taxon>
        <taxon>Proctotrupomorpha</taxon>
        <taxon>Chalcidoidea</taxon>
        <taxon>Aphelinidae</taxon>
        <taxon>Aphelininae</taxon>
        <taxon>Eretmocerus</taxon>
    </lineage>
</organism>